<gene>
    <name evidence="2" type="ORF">NNO07_16140</name>
</gene>
<dbReference type="RefSeq" id="WP_271471303.1">
    <property type="nucleotide sequence ID" value="NZ_JANEWF010000018.1"/>
</dbReference>
<name>A0ABT4Y737_METRE</name>
<comment type="caution">
    <text evidence="2">The sequence shown here is derived from an EMBL/GenBank/DDBJ whole genome shotgun (WGS) entry which is preliminary data.</text>
</comment>
<dbReference type="Proteomes" id="UP001211689">
    <property type="component" value="Unassembled WGS sequence"/>
</dbReference>
<keyword evidence="1" id="KW-0812">Transmembrane</keyword>
<reference evidence="2 3" key="1">
    <citation type="submission" date="2022-07" db="EMBL/GenBank/DDBJ databases">
        <title>Genome Analysis of Selected Gammaproteobacteria from Nigerian Food snails.</title>
        <authorList>
            <person name="Okafor A.C."/>
        </authorList>
    </citation>
    <scope>NUCLEOTIDE SEQUENCE [LARGE SCALE GENOMIC DNA]</scope>
    <source>
        <strain evidence="2 3">Awg 2</strain>
    </source>
</reference>
<evidence type="ECO:0000256" key="1">
    <source>
        <dbReference type="SAM" id="Phobius"/>
    </source>
</evidence>
<feature type="transmembrane region" description="Helical" evidence="1">
    <location>
        <begin position="64"/>
        <end position="86"/>
    </location>
</feature>
<accession>A0ABT4Y737</accession>
<keyword evidence="3" id="KW-1185">Reference proteome</keyword>
<dbReference type="EMBL" id="JANEWF010000018">
    <property type="protein sequence ID" value="MDA8484603.1"/>
    <property type="molecule type" value="Genomic_DNA"/>
</dbReference>
<organism evidence="2 3">
    <name type="scientific">Metapseudomonas resinovorans</name>
    <name type="common">Pseudomonas resinovorans</name>
    <dbReference type="NCBI Taxonomy" id="53412"/>
    <lineage>
        <taxon>Bacteria</taxon>
        <taxon>Pseudomonadati</taxon>
        <taxon>Pseudomonadota</taxon>
        <taxon>Gammaproteobacteria</taxon>
        <taxon>Pseudomonadales</taxon>
        <taxon>Pseudomonadaceae</taxon>
        <taxon>Metapseudomonas</taxon>
    </lineage>
</organism>
<keyword evidence="1" id="KW-0472">Membrane</keyword>
<proteinExistence type="predicted"/>
<evidence type="ECO:0000313" key="2">
    <source>
        <dbReference type="EMBL" id="MDA8484603.1"/>
    </source>
</evidence>
<feature type="transmembrane region" description="Helical" evidence="1">
    <location>
        <begin position="29"/>
        <end position="48"/>
    </location>
</feature>
<protein>
    <submittedName>
        <fullName evidence="2">Uncharacterized protein</fullName>
    </submittedName>
</protein>
<keyword evidence="1" id="KW-1133">Transmembrane helix</keyword>
<evidence type="ECO:0000313" key="3">
    <source>
        <dbReference type="Proteomes" id="UP001211689"/>
    </source>
</evidence>
<sequence>MHKQLTVRSGAIAHQNGTSVGKALGIKHAVLYTVLAAAMTAGMANAAIEVPPEMLQVFLDLAKAFGILMAAGAVLFGVIRGGVALFKLAGRIFSAAGA</sequence>